<accession>A0ABD3W1U8</accession>
<proteinExistence type="predicted"/>
<comment type="caution">
    <text evidence="3">The sequence shown here is derived from an EMBL/GenBank/DDBJ whole genome shotgun (WGS) entry which is preliminary data.</text>
</comment>
<organism evidence="3 4">
    <name type="scientific">Sinanodonta woodiana</name>
    <name type="common">Chinese pond mussel</name>
    <name type="synonym">Anodonta woodiana</name>
    <dbReference type="NCBI Taxonomy" id="1069815"/>
    <lineage>
        <taxon>Eukaryota</taxon>
        <taxon>Metazoa</taxon>
        <taxon>Spiralia</taxon>
        <taxon>Lophotrochozoa</taxon>
        <taxon>Mollusca</taxon>
        <taxon>Bivalvia</taxon>
        <taxon>Autobranchia</taxon>
        <taxon>Heteroconchia</taxon>
        <taxon>Palaeoheterodonta</taxon>
        <taxon>Unionida</taxon>
        <taxon>Unionoidea</taxon>
        <taxon>Unionidae</taxon>
        <taxon>Unioninae</taxon>
        <taxon>Sinanodonta</taxon>
    </lineage>
</organism>
<feature type="transmembrane region" description="Helical" evidence="1">
    <location>
        <begin position="907"/>
        <end position="931"/>
    </location>
</feature>
<evidence type="ECO:0000259" key="2">
    <source>
        <dbReference type="PROSITE" id="PS50948"/>
    </source>
</evidence>
<keyword evidence="1" id="KW-0812">Transmembrane</keyword>
<dbReference type="PROSITE" id="PS50948">
    <property type="entry name" value="PAN"/>
    <property type="match status" value="3"/>
</dbReference>
<keyword evidence="4" id="KW-1185">Reference proteome</keyword>
<gene>
    <name evidence="3" type="ORF">ACJMK2_040698</name>
</gene>
<feature type="domain" description="Apple" evidence="2">
    <location>
        <begin position="633"/>
        <end position="716"/>
    </location>
</feature>
<dbReference type="CDD" id="cd01099">
    <property type="entry name" value="PAN_AP_HGF"/>
    <property type="match status" value="2"/>
</dbReference>
<reference evidence="3 4" key="1">
    <citation type="submission" date="2024-11" db="EMBL/GenBank/DDBJ databases">
        <title>Chromosome-level genome assembly of the freshwater bivalve Anodonta woodiana.</title>
        <authorList>
            <person name="Chen X."/>
        </authorList>
    </citation>
    <scope>NUCLEOTIDE SEQUENCE [LARGE SCALE GENOMIC DNA]</scope>
    <source>
        <strain evidence="3">MN2024</strain>
        <tissue evidence="3">Gills</tissue>
    </source>
</reference>
<dbReference type="PANTHER" id="PTHR36902">
    <property type="entry name" value="ENRICHED IN SURFACE-LABELED PROTEOME PROTEIN 9"/>
    <property type="match status" value="1"/>
</dbReference>
<evidence type="ECO:0000256" key="1">
    <source>
        <dbReference type="SAM" id="Phobius"/>
    </source>
</evidence>
<dbReference type="SUPFAM" id="SSF57414">
    <property type="entry name" value="Hairpin loop containing domain-like"/>
    <property type="match status" value="4"/>
</dbReference>
<dbReference type="Pfam" id="PF00024">
    <property type="entry name" value="PAN_1"/>
    <property type="match status" value="4"/>
</dbReference>
<evidence type="ECO:0000313" key="3">
    <source>
        <dbReference type="EMBL" id="KAL3867852.1"/>
    </source>
</evidence>
<name>A0ABD3W1U8_SINWO</name>
<dbReference type="InterPro" id="IPR058831">
    <property type="entry name" value="LolA-like_dom_2nd"/>
</dbReference>
<dbReference type="PANTHER" id="PTHR36902:SF1">
    <property type="entry name" value="ENRICHED IN SURFACE-LABELED PROTEOME PROTEIN 9"/>
    <property type="match status" value="1"/>
</dbReference>
<dbReference type="SMART" id="SM00473">
    <property type="entry name" value="PAN_AP"/>
    <property type="match status" value="4"/>
</dbReference>
<keyword evidence="1" id="KW-1133">Transmembrane helix</keyword>
<dbReference type="Proteomes" id="UP001634394">
    <property type="component" value="Unassembled WGS sequence"/>
</dbReference>
<dbReference type="Gene3D" id="3.50.4.10">
    <property type="entry name" value="Hepatocyte Growth Factor"/>
    <property type="match status" value="4"/>
</dbReference>
<feature type="domain" description="Apple" evidence="2">
    <location>
        <begin position="495"/>
        <end position="576"/>
    </location>
</feature>
<protein>
    <recommendedName>
        <fullName evidence="2">Apple domain-containing protein</fullName>
    </recommendedName>
</protein>
<feature type="domain" description="Apple" evidence="2">
    <location>
        <begin position="790"/>
        <end position="877"/>
    </location>
</feature>
<dbReference type="EMBL" id="JBJQND010000008">
    <property type="protein sequence ID" value="KAL3867852.1"/>
    <property type="molecule type" value="Genomic_DNA"/>
</dbReference>
<dbReference type="AlphaFoldDB" id="A0ABD3W1U8"/>
<evidence type="ECO:0000313" key="4">
    <source>
        <dbReference type="Proteomes" id="UP001634394"/>
    </source>
</evidence>
<dbReference type="Pfam" id="PF25898">
    <property type="entry name" value="LolA_2nd_metazoa"/>
    <property type="match status" value="2"/>
</dbReference>
<dbReference type="InterPro" id="IPR003609">
    <property type="entry name" value="Pan_app"/>
</dbReference>
<keyword evidence="1" id="KW-0472">Membrane</keyword>
<sequence>MPKQFQTRVEANIRNKHYTITAEEYFDGPGNRASLWLLSNNSQNALIYDYANNQILYVVNGACNASNLSLDTNSLLFGGLSGNGVPHVYSTSGALEFAKRNGLAYMGQTTVRGVDVDHWQSCMTWDILFANFTLDYFFTVPNWTDPVTQPQIPVRAIIRGRNFNFNDGTWHDFEHFYDYFDFRNQLWADDSVFKTPKGMVCANRKQTRPVPQLMGQYSYREEIINKGGKQESQADVWYDYAYQLVRFDYRPSASVYPFWSTDAASEIHDYVTGIAYAIDRTIGNCTIMPIENATFTASLNKTQTTDGRPEFFLKMKNASQLFYLDNTTYTYEGQRKCRDMNCDVFISNRNDFHLDGYGTFNSTFEYYFLANDWTAVNNVGYSTQQSTNVPIRLDITSESWVGYAASYNIYNFDQEHPALSSFDITTCFNPDQRMNFRIDFPDTYDDGTYKYKKVFMEKIILLITQLTKISPIRVQKTSFTMLPDNSFFIGTLLEVPPPTVFYRRIPGVYMQFSNDKALTTDDEYGCASQCNQNTDFICNSFDYCPGTKSCTLSKTHTEDGKLTDSSGQCDHFARTVNNPSLLITLAQAWQILRDIVIHGSFKIPMTLDAGAQKTYTASTITNDVLRSDTRQPSSSSVLFQFRAQINKAIPGYDDLILTGMAIDDCAAACYNQEEWVCNSFEFHFDSGWCVLSKLHPDEMPNIIKNQQFVDLYIRKYTAAFNQIPGTTVLSSSDAIYQNIFSSDECAKLCVDYDGFNCKSFDYCDDISTCFLGKTHYYDVPKANIQADPMCSHYSLKYLYDFIKYSRKVIQNKDDRIIAGVSVDQCAKLCVDEETFSCASFDYCGNVTECRLSTAAMKGIGQVTLEQQDWCDVYTRQTFPDGTPYVANPQKYYNLPKQDTSKKYTGGAMAGIAFAMLIIGVLLAGGILYGYMRYKAKAGDDMTIQFSKKEESDS</sequence>